<comment type="caution">
    <text evidence="3">The sequence shown here is derived from an EMBL/GenBank/DDBJ whole genome shotgun (WGS) entry which is preliminary data.</text>
</comment>
<evidence type="ECO:0000313" key="4">
    <source>
        <dbReference type="Proteomes" id="UP000594638"/>
    </source>
</evidence>
<protein>
    <submittedName>
        <fullName evidence="3">Uncharacterized protein</fullName>
    </submittedName>
</protein>
<reference evidence="3 4" key="1">
    <citation type="submission" date="2019-12" db="EMBL/GenBank/DDBJ databases">
        <authorList>
            <person name="Alioto T."/>
            <person name="Alioto T."/>
            <person name="Gomez Garrido J."/>
        </authorList>
    </citation>
    <scope>NUCLEOTIDE SEQUENCE [LARGE SCALE GENOMIC DNA]</scope>
</reference>
<dbReference type="PANTHER" id="PTHR11247">
    <property type="entry name" value="PALMITOYL-PROTEIN THIOESTERASE/DOLICHYLDIPHOSPHATASE 1"/>
    <property type="match status" value="1"/>
</dbReference>
<name>A0A8S0T7D4_OLEEU</name>
<keyword evidence="2" id="KW-1133">Transmembrane helix</keyword>
<gene>
    <name evidence="3" type="ORF">OLEA9_A038433</name>
</gene>
<feature type="transmembrane region" description="Helical" evidence="2">
    <location>
        <begin position="182"/>
        <end position="199"/>
    </location>
</feature>
<sequence>MLLTSATVIRPTATALTSQSRAFHKPITIFTTKLAFNSQKWVCTGQSQNSRVGSIRNADTSSTEEDVESFEQENFINRASNFETGGIEATLNNLSKWLVAVLFMTLIWRHDPGTLWAVIGVSLNGILAIALKMILNQARPISTLKADPGMPSSHAQFMFYAVAFINLSILEFYGINALSTTLCGLVFIVGSYFVSIQQLNSCLSCGII</sequence>
<proteinExistence type="predicted"/>
<dbReference type="Gramene" id="OE9A038433T1">
    <property type="protein sequence ID" value="OE9A038433C1"/>
    <property type="gene ID" value="OE9A038433"/>
</dbReference>
<dbReference type="OrthoDB" id="302705at2759"/>
<dbReference type="EMBL" id="CACTIH010005713">
    <property type="protein sequence ID" value="CAA3000821.1"/>
    <property type="molecule type" value="Genomic_DNA"/>
</dbReference>
<dbReference type="GO" id="GO:0047874">
    <property type="term" value="F:dolichyldiphosphatase activity"/>
    <property type="evidence" value="ECO:0007669"/>
    <property type="project" value="TreeGrafter"/>
</dbReference>
<dbReference type="SUPFAM" id="SSF48317">
    <property type="entry name" value="Acid phosphatase/Vanadium-dependent haloperoxidase"/>
    <property type="match status" value="1"/>
</dbReference>
<keyword evidence="4" id="KW-1185">Reference proteome</keyword>
<organism evidence="3 4">
    <name type="scientific">Olea europaea subsp. europaea</name>
    <dbReference type="NCBI Taxonomy" id="158383"/>
    <lineage>
        <taxon>Eukaryota</taxon>
        <taxon>Viridiplantae</taxon>
        <taxon>Streptophyta</taxon>
        <taxon>Embryophyta</taxon>
        <taxon>Tracheophyta</taxon>
        <taxon>Spermatophyta</taxon>
        <taxon>Magnoliopsida</taxon>
        <taxon>eudicotyledons</taxon>
        <taxon>Gunneridae</taxon>
        <taxon>Pentapetalae</taxon>
        <taxon>asterids</taxon>
        <taxon>lamiids</taxon>
        <taxon>Lamiales</taxon>
        <taxon>Oleaceae</taxon>
        <taxon>Oleeae</taxon>
        <taxon>Olea</taxon>
    </lineage>
</organism>
<accession>A0A8S0T7D4</accession>
<feature type="transmembrane region" description="Helical" evidence="2">
    <location>
        <begin position="114"/>
        <end position="135"/>
    </location>
</feature>
<dbReference type="GO" id="GO:0005789">
    <property type="term" value="C:endoplasmic reticulum membrane"/>
    <property type="evidence" value="ECO:0007669"/>
    <property type="project" value="TreeGrafter"/>
</dbReference>
<dbReference type="Proteomes" id="UP000594638">
    <property type="component" value="Unassembled WGS sequence"/>
</dbReference>
<dbReference type="AlphaFoldDB" id="A0A8S0T7D4"/>
<evidence type="ECO:0000313" key="3">
    <source>
        <dbReference type="EMBL" id="CAA3000821.1"/>
    </source>
</evidence>
<dbReference type="GO" id="GO:0006487">
    <property type="term" value="P:protein N-linked glycosylation"/>
    <property type="evidence" value="ECO:0007669"/>
    <property type="project" value="TreeGrafter"/>
</dbReference>
<keyword evidence="2" id="KW-0472">Membrane</keyword>
<keyword evidence="2" id="KW-0812">Transmembrane</keyword>
<evidence type="ECO:0000256" key="1">
    <source>
        <dbReference type="ARBA" id="ARBA00022801"/>
    </source>
</evidence>
<keyword evidence="1" id="KW-0378">Hydrolase</keyword>
<evidence type="ECO:0000256" key="2">
    <source>
        <dbReference type="SAM" id="Phobius"/>
    </source>
</evidence>
<dbReference type="PANTHER" id="PTHR11247:SF40">
    <property type="entry name" value="LIPID PHOSPHATE PHOSPHATASE EPSILON 1, CHLOROPLASTIC"/>
    <property type="match status" value="1"/>
</dbReference>
<dbReference type="GO" id="GO:0008610">
    <property type="term" value="P:lipid biosynthetic process"/>
    <property type="evidence" value="ECO:0007669"/>
    <property type="project" value="TreeGrafter"/>
</dbReference>
<dbReference type="InterPro" id="IPR036938">
    <property type="entry name" value="PAP2/HPO_sf"/>
</dbReference>